<feature type="region of interest" description="Disordered" evidence="1">
    <location>
        <begin position="1"/>
        <end position="63"/>
    </location>
</feature>
<evidence type="ECO:0000313" key="3">
    <source>
        <dbReference type="Proteomes" id="UP001141552"/>
    </source>
</evidence>
<accession>A0A9Q0F231</accession>
<organism evidence="2 3">
    <name type="scientific">Turnera subulata</name>
    <dbReference type="NCBI Taxonomy" id="218843"/>
    <lineage>
        <taxon>Eukaryota</taxon>
        <taxon>Viridiplantae</taxon>
        <taxon>Streptophyta</taxon>
        <taxon>Embryophyta</taxon>
        <taxon>Tracheophyta</taxon>
        <taxon>Spermatophyta</taxon>
        <taxon>Magnoliopsida</taxon>
        <taxon>eudicotyledons</taxon>
        <taxon>Gunneridae</taxon>
        <taxon>Pentapetalae</taxon>
        <taxon>rosids</taxon>
        <taxon>fabids</taxon>
        <taxon>Malpighiales</taxon>
        <taxon>Passifloraceae</taxon>
        <taxon>Turnera</taxon>
    </lineage>
</organism>
<dbReference type="OrthoDB" id="1937505at2759"/>
<keyword evidence="3" id="KW-1185">Reference proteome</keyword>
<comment type="caution">
    <text evidence="2">The sequence shown here is derived from an EMBL/GenBank/DDBJ whole genome shotgun (WGS) entry which is preliminary data.</text>
</comment>
<reference evidence="2" key="1">
    <citation type="submission" date="2022-02" db="EMBL/GenBank/DDBJ databases">
        <authorList>
            <person name="Henning P.M."/>
            <person name="McCubbin A.G."/>
            <person name="Shore J.S."/>
        </authorList>
    </citation>
    <scope>NUCLEOTIDE SEQUENCE</scope>
    <source>
        <strain evidence="2">F60SS</strain>
        <tissue evidence="2">Leaves</tissue>
    </source>
</reference>
<dbReference type="EMBL" id="JAKUCV010007447">
    <property type="protein sequence ID" value="KAJ4823474.1"/>
    <property type="molecule type" value="Genomic_DNA"/>
</dbReference>
<protein>
    <submittedName>
        <fullName evidence="2">Uncharacterized protein</fullName>
    </submittedName>
</protein>
<dbReference type="Proteomes" id="UP001141552">
    <property type="component" value="Unassembled WGS sequence"/>
</dbReference>
<feature type="compositionally biased region" description="Polar residues" evidence="1">
    <location>
        <begin position="50"/>
        <end position="60"/>
    </location>
</feature>
<evidence type="ECO:0000256" key="1">
    <source>
        <dbReference type="SAM" id="MobiDB-lite"/>
    </source>
</evidence>
<evidence type="ECO:0000313" key="2">
    <source>
        <dbReference type="EMBL" id="KAJ4823474.1"/>
    </source>
</evidence>
<name>A0A9Q0F231_9ROSI</name>
<reference evidence="2" key="2">
    <citation type="journal article" date="2023" name="Plants (Basel)">
        <title>Annotation of the Turnera subulata (Passifloraceae) Draft Genome Reveals the S-Locus Evolved after the Divergence of Turneroideae from Passifloroideae in a Stepwise Manner.</title>
        <authorList>
            <person name="Henning P.M."/>
            <person name="Roalson E.H."/>
            <person name="Mir W."/>
            <person name="McCubbin A.G."/>
            <person name="Shore J.S."/>
        </authorList>
    </citation>
    <scope>NUCLEOTIDE SEQUENCE</scope>
    <source>
        <strain evidence="2">F60SS</strain>
    </source>
</reference>
<feature type="region of interest" description="Disordered" evidence="1">
    <location>
        <begin position="96"/>
        <end position="128"/>
    </location>
</feature>
<dbReference type="AlphaFoldDB" id="A0A9Q0F231"/>
<sequence>MSSSSKTFDTPLRVYEPIEFHPNTQSSKQPTNDHHQNFSPAKPEIYPNEAPSQSSSNMRAETSDRSSYDDNCFFFSHEDSNSGYLGCIVPDSCLRPPSSSTTTNPKTNKKFNASNDQNLSSSTTSSIQNQSHCDNYSLPMDVTNAATKAFSPAYFPCLDEFNNSFWPGDHKSWEFNSGDLSVMLNNPLMAEDMSMETSYPSIGNPSYNELVPQVAPSNSCSPSFPPAYGEAVDFGYSLF</sequence>
<proteinExistence type="predicted"/>
<gene>
    <name evidence="2" type="ORF">Tsubulata_034634</name>
</gene>